<evidence type="ECO:0000313" key="2">
    <source>
        <dbReference type="Proteomes" id="UP000684084"/>
    </source>
</evidence>
<dbReference type="EMBL" id="CAGKOT010000004">
    <property type="protein sequence ID" value="CAB5335365.1"/>
    <property type="molecule type" value="Genomic_DNA"/>
</dbReference>
<dbReference type="Proteomes" id="UP000684084">
    <property type="component" value="Unassembled WGS sequence"/>
</dbReference>
<comment type="caution">
    <text evidence="1">The sequence shown here is derived from an EMBL/GenBank/DDBJ whole genome shotgun (WGS) entry which is preliminary data.</text>
</comment>
<evidence type="ECO:0000313" key="1">
    <source>
        <dbReference type="EMBL" id="CAB5335365.1"/>
    </source>
</evidence>
<organism evidence="1 2">
    <name type="scientific">Rhizophagus irregularis</name>
    <dbReference type="NCBI Taxonomy" id="588596"/>
    <lineage>
        <taxon>Eukaryota</taxon>
        <taxon>Fungi</taxon>
        <taxon>Fungi incertae sedis</taxon>
        <taxon>Mucoromycota</taxon>
        <taxon>Glomeromycotina</taxon>
        <taxon>Glomeromycetes</taxon>
        <taxon>Glomerales</taxon>
        <taxon>Glomeraceae</taxon>
        <taxon>Rhizophagus</taxon>
    </lineage>
</organism>
<gene>
    <name evidence="1" type="ORF">CHRIB12_LOCUS3252</name>
</gene>
<name>A0A915YTG8_9GLOM</name>
<reference evidence="1" key="1">
    <citation type="submission" date="2020-05" db="EMBL/GenBank/DDBJ databases">
        <authorList>
            <person name="Rincon C."/>
            <person name="Sanders R I."/>
            <person name="Robbins C."/>
            <person name="Chaturvedi A."/>
        </authorList>
    </citation>
    <scope>NUCLEOTIDE SEQUENCE</scope>
    <source>
        <strain evidence="1">CHB12</strain>
    </source>
</reference>
<proteinExistence type="predicted"/>
<accession>A0A915YTG8</accession>
<dbReference type="AlphaFoldDB" id="A0A915YTG8"/>
<dbReference type="OrthoDB" id="2309196at2759"/>
<sequence>MTSYHPNTENYQCQCECHCNYGISIQNDTSQLDTVATINKGLHNFILAPYGNNPKRRAGILRINIIVCLDRVSSIIPKIGSPIWDDLNFRGMIKRNIEIPTRSSSDEIYEFIHNLFSSHLNGKRWCLFNSSSCTLRKVSYNEITCDLIKQNLTKQKKMYIAPDIPETFYVPDVIEITNAFDVPDITDACDFPDVTDAFDFPDVSNVTDAIDVLDTSGVTDAFDVLDVFNVPDAFFPDAFNVTDAFAFNVPDAK</sequence>
<dbReference type="VEuPathDB" id="FungiDB:RhiirFUN_004684"/>
<protein>
    <submittedName>
        <fullName evidence="1">Uncharacterized protein</fullName>
    </submittedName>
</protein>